<evidence type="ECO:0000313" key="10">
    <source>
        <dbReference type="EMBL" id="OHA15722.1"/>
    </source>
</evidence>
<dbReference type="SUPFAM" id="SSF52490">
    <property type="entry name" value="Tubulin nucleotide-binding domain-like"/>
    <property type="match status" value="1"/>
</dbReference>
<keyword evidence="3 4" id="KW-0342">GTP-binding</keyword>
<feature type="region of interest" description="Disordered" evidence="7">
    <location>
        <begin position="337"/>
        <end position="361"/>
    </location>
</feature>
<protein>
    <recommendedName>
        <fullName evidence="4 5">Cell division protein FtsZ</fullName>
    </recommendedName>
</protein>
<evidence type="ECO:0000259" key="8">
    <source>
        <dbReference type="SMART" id="SM00864"/>
    </source>
</evidence>
<dbReference type="PANTHER" id="PTHR30314">
    <property type="entry name" value="CELL DIVISION PROTEIN FTSZ-RELATED"/>
    <property type="match status" value="1"/>
</dbReference>
<evidence type="ECO:0000256" key="1">
    <source>
        <dbReference type="ARBA" id="ARBA00009690"/>
    </source>
</evidence>
<comment type="function">
    <text evidence="4 6">Essential cell division protein that forms a contractile ring structure (Z ring) at the future cell division site. The regulation of the ring assembly controls the timing and the location of cell division. One of the functions of the FtsZ ring is to recruit other cell division proteins to the septum to produce a new cell wall between the dividing cells. Binds GTP and shows GTPase activity.</text>
</comment>
<keyword evidence="4 6" id="KW-0717">Septation</keyword>
<sequence length="373" mass="39878">MPRIQPDIEAFARIKVIGVGGSGENAVDHMIRSNVKGVEFIAINTDAQDLHQSLAPKKIRIGKNLTKGLGAGMNPEIGRQAAEETKDEIQEAIKGADMVFVSCGLGGGTGTGGAPIIAEVAKEQGILTVGVVTKPFGFEGAHRMQLAESGLVNLKKAVDALIVIPNDRILNLVQRETSFVSAFAICDEILRQAVEGISDLITSPGIINVDFADVKAIMRGAGSALMGIGSAQGEKRAEEAAKKAINSPLLEVSIEGAKGVLFAISGGEDMTMMEIQEAANIITKSVDDYAKIIFGAIHDSRLKKNELKITVIASGFSENLVNKNQLLFQNNNYLENGAKEQNGKTKTKESPGKEKINDWDSVPAFLRRKKNEQ</sequence>
<dbReference type="HAMAP" id="MF_00909">
    <property type="entry name" value="FtsZ"/>
    <property type="match status" value="1"/>
</dbReference>
<proteinExistence type="inferred from homology"/>
<evidence type="ECO:0000259" key="9">
    <source>
        <dbReference type="SMART" id="SM00865"/>
    </source>
</evidence>
<dbReference type="GO" id="GO:0000917">
    <property type="term" value="P:division septum assembly"/>
    <property type="evidence" value="ECO:0007669"/>
    <property type="project" value="UniProtKB-KW"/>
</dbReference>
<dbReference type="SMART" id="SM00864">
    <property type="entry name" value="Tubulin"/>
    <property type="match status" value="1"/>
</dbReference>
<dbReference type="InterPro" id="IPR003008">
    <property type="entry name" value="Tubulin_FtsZ_GTPase"/>
</dbReference>
<comment type="caution">
    <text evidence="4">Lacks conserved residue(s) required for the propagation of feature annotation.</text>
</comment>
<feature type="binding site" evidence="4">
    <location>
        <begin position="108"/>
        <end position="110"/>
    </location>
    <ligand>
        <name>GTP</name>
        <dbReference type="ChEBI" id="CHEBI:37565"/>
    </ligand>
</feature>
<feature type="domain" description="Tubulin/FtsZ 2-layer sandwich" evidence="9">
    <location>
        <begin position="207"/>
        <end position="325"/>
    </location>
</feature>
<dbReference type="InterPro" id="IPR018316">
    <property type="entry name" value="Tubulin/FtsZ_2-layer-sand-dom"/>
</dbReference>
<dbReference type="SUPFAM" id="SSF55307">
    <property type="entry name" value="Tubulin C-terminal domain-like"/>
    <property type="match status" value="1"/>
</dbReference>
<dbReference type="PANTHER" id="PTHR30314:SF3">
    <property type="entry name" value="MITOCHONDRIAL DIVISION PROTEIN FSZA"/>
    <property type="match status" value="1"/>
</dbReference>
<dbReference type="GO" id="GO:0003924">
    <property type="term" value="F:GTPase activity"/>
    <property type="evidence" value="ECO:0007669"/>
    <property type="project" value="UniProtKB-UniRule"/>
</dbReference>
<accession>A0A1G2LXZ1</accession>
<dbReference type="InterPro" id="IPR000158">
    <property type="entry name" value="Cell_div_FtsZ"/>
</dbReference>
<evidence type="ECO:0000256" key="6">
    <source>
        <dbReference type="RuleBase" id="RU000631"/>
    </source>
</evidence>
<keyword evidence="4 6" id="KW-0131">Cell cycle</keyword>
<feature type="binding site" evidence="4">
    <location>
        <position position="187"/>
    </location>
    <ligand>
        <name>GTP</name>
        <dbReference type="ChEBI" id="CHEBI:37565"/>
    </ligand>
</feature>
<dbReference type="Proteomes" id="UP000178116">
    <property type="component" value="Unassembled WGS sequence"/>
</dbReference>
<dbReference type="InterPro" id="IPR020805">
    <property type="entry name" value="Cell_div_FtsZ_CS"/>
</dbReference>
<keyword evidence="2 4" id="KW-0547">Nucleotide-binding</keyword>
<dbReference type="GO" id="GO:0005525">
    <property type="term" value="F:GTP binding"/>
    <property type="evidence" value="ECO:0007669"/>
    <property type="project" value="UniProtKB-UniRule"/>
</dbReference>
<dbReference type="NCBIfam" id="TIGR00065">
    <property type="entry name" value="ftsZ"/>
    <property type="match status" value="1"/>
</dbReference>
<dbReference type="GO" id="GO:0032153">
    <property type="term" value="C:cell division site"/>
    <property type="evidence" value="ECO:0007669"/>
    <property type="project" value="UniProtKB-UniRule"/>
</dbReference>
<evidence type="ECO:0000256" key="5">
    <source>
        <dbReference type="NCBIfam" id="TIGR00065"/>
    </source>
</evidence>
<evidence type="ECO:0000256" key="7">
    <source>
        <dbReference type="SAM" id="MobiDB-lite"/>
    </source>
</evidence>
<keyword evidence="4" id="KW-0963">Cytoplasm</keyword>
<evidence type="ECO:0000256" key="4">
    <source>
        <dbReference type="HAMAP-Rule" id="MF_00909"/>
    </source>
</evidence>
<evidence type="ECO:0000313" key="11">
    <source>
        <dbReference type="Proteomes" id="UP000178116"/>
    </source>
</evidence>
<dbReference type="Gene3D" id="3.40.50.1440">
    <property type="entry name" value="Tubulin/FtsZ, GTPase domain"/>
    <property type="match status" value="1"/>
</dbReference>
<comment type="caution">
    <text evidence="10">The sequence shown here is derived from an EMBL/GenBank/DDBJ whole genome shotgun (WGS) entry which is preliminary data.</text>
</comment>
<keyword evidence="4 6" id="KW-0132">Cell division</keyword>
<comment type="subcellular location">
    <subcellularLocation>
        <location evidence="4">Cytoplasm</location>
    </subcellularLocation>
    <text evidence="4">Assembles at midcell at the inner surface of the cytoplasmic membrane.</text>
</comment>
<dbReference type="Pfam" id="PF12327">
    <property type="entry name" value="FtsZ_C"/>
    <property type="match status" value="1"/>
</dbReference>
<dbReference type="SMART" id="SM00865">
    <property type="entry name" value="Tubulin_C"/>
    <property type="match status" value="1"/>
</dbReference>
<dbReference type="Gene3D" id="3.30.1330.20">
    <property type="entry name" value="Tubulin/FtsZ, C-terminal domain"/>
    <property type="match status" value="1"/>
</dbReference>
<dbReference type="InterPro" id="IPR024757">
    <property type="entry name" value="FtsZ_C"/>
</dbReference>
<dbReference type="CDD" id="cd02201">
    <property type="entry name" value="FtsZ_type1"/>
    <property type="match status" value="1"/>
</dbReference>
<dbReference type="Pfam" id="PF00091">
    <property type="entry name" value="Tubulin"/>
    <property type="match status" value="1"/>
</dbReference>
<feature type="domain" description="Tubulin/FtsZ GTPase" evidence="8">
    <location>
        <begin position="13"/>
        <end position="205"/>
    </location>
</feature>
<gene>
    <name evidence="4" type="primary">ftsZ</name>
    <name evidence="10" type="ORF">A3A10_02010</name>
</gene>
<dbReference type="InterPro" id="IPR037103">
    <property type="entry name" value="Tubulin/FtsZ-like_C"/>
</dbReference>
<dbReference type="InterPro" id="IPR045061">
    <property type="entry name" value="FtsZ/CetZ"/>
</dbReference>
<comment type="similarity">
    <text evidence="1 4 6">Belongs to the FtsZ family.</text>
</comment>
<dbReference type="FunFam" id="3.40.50.1440:FF:000001">
    <property type="entry name" value="Cell division protein FtsZ"/>
    <property type="match status" value="1"/>
</dbReference>
<dbReference type="EMBL" id="MHRA01000014">
    <property type="protein sequence ID" value="OHA15722.1"/>
    <property type="molecule type" value="Genomic_DNA"/>
</dbReference>
<reference evidence="10 11" key="1">
    <citation type="journal article" date="2016" name="Nat. Commun.">
        <title>Thousands of microbial genomes shed light on interconnected biogeochemical processes in an aquifer system.</title>
        <authorList>
            <person name="Anantharaman K."/>
            <person name="Brown C.T."/>
            <person name="Hug L.A."/>
            <person name="Sharon I."/>
            <person name="Castelle C.J."/>
            <person name="Probst A.J."/>
            <person name="Thomas B.C."/>
            <person name="Singh A."/>
            <person name="Wilkins M.J."/>
            <person name="Karaoz U."/>
            <person name="Brodie E.L."/>
            <person name="Williams K.H."/>
            <person name="Hubbard S.S."/>
            <person name="Banfield J.F."/>
        </authorList>
    </citation>
    <scope>NUCLEOTIDE SEQUENCE [LARGE SCALE GENOMIC DNA]</scope>
</reference>
<dbReference type="GO" id="GO:0051258">
    <property type="term" value="P:protein polymerization"/>
    <property type="evidence" value="ECO:0007669"/>
    <property type="project" value="UniProtKB-UniRule"/>
</dbReference>
<organism evidence="10 11">
    <name type="scientific">Candidatus Tagabacteria bacterium RIFCSPLOWO2_01_FULL_42_9</name>
    <dbReference type="NCBI Taxonomy" id="1802296"/>
    <lineage>
        <taxon>Bacteria</taxon>
        <taxon>Candidatus Tagaibacteriota</taxon>
    </lineage>
</organism>
<dbReference type="GO" id="GO:0043093">
    <property type="term" value="P:FtsZ-dependent cytokinesis"/>
    <property type="evidence" value="ECO:0007669"/>
    <property type="project" value="UniProtKB-UniRule"/>
</dbReference>
<evidence type="ECO:0000256" key="3">
    <source>
        <dbReference type="ARBA" id="ARBA00023134"/>
    </source>
</evidence>
<feature type="binding site" evidence="4">
    <location>
        <position position="139"/>
    </location>
    <ligand>
        <name>GTP</name>
        <dbReference type="ChEBI" id="CHEBI:37565"/>
    </ligand>
</feature>
<evidence type="ECO:0000256" key="2">
    <source>
        <dbReference type="ARBA" id="ARBA00022741"/>
    </source>
</evidence>
<dbReference type="PRINTS" id="PR00423">
    <property type="entry name" value="CELLDVISFTSZ"/>
</dbReference>
<feature type="binding site" evidence="4">
    <location>
        <position position="143"/>
    </location>
    <ligand>
        <name>GTP</name>
        <dbReference type="ChEBI" id="CHEBI:37565"/>
    </ligand>
</feature>
<dbReference type="PROSITE" id="PS01135">
    <property type="entry name" value="FTSZ_2"/>
    <property type="match status" value="1"/>
</dbReference>
<name>A0A1G2LXZ1_9BACT</name>
<dbReference type="InterPro" id="IPR008280">
    <property type="entry name" value="Tub_FtsZ_C"/>
</dbReference>
<feature type="compositionally biased region" description="Basic and acidic residues" evidence="7">
    <location>
        <begin position="337"/>
        <end position="358"/>
    </location>
</feature>
<comment type="subunit">
    <text evidence="4">Homodimer. Polymerizes to form a dynamic ring structure in a strictly GTP-dependent manner. Interacts directly with several other division proteins.</text>
</comment>
<dbReference type="GO" id="GO:0005737">
    <property type="term" value="C:cytoplasm"/>
    <property type="evidence" value="ECO:0007669"/>
    <property type="project" value="UniProtKB-SubCell"/>
</dbReference>
<dbReference type="AlphaFoldDB" id="A0A1G2LXZ1"/>
<dbReference type="InterPro" id="IPR036525">
    <property type="entry name" value="Tubulin/FtsZ_GTPase_sf"/>
</dbReference>